<dbReference type="PANTHER" id="PTHR33840">
    <property type="match status" value="1"/>
</dbReference>
<evidence type="ECO:0000313" key="3">
    <source>
        <dbReference type="Proteomes" id="UP000521872"/>
    </source>
</evidence>
<accession>A0A8H4QI90</accession>
<dbReference type="Proteomes" id="UP000521872">
    <property type="component" value="Unassembled WGS sequence"/>
</dbReference>
<dbReference type="EMBL" id="JAACJL010000057">
    <property type="protein sequence ID" value="KAF4611584.1"/>
    <property type="molecule type" value="Genomic_DNA"/>
</dbReference>
<reference evidence="2 3" key="1">
    <citation type="submission" date="2019-12" db="EMBL/GenBank/DDBJ databases">
        <authorList>
            <person name="Floudas D."/>
            <person name="Bentzer J."/>
            <person name="Ahren D."/>
            <person name="Johansson T."/>
            <person name="Persson P."/>
            <person name="Tunlid A."/>
        </authorList>
    </citation>
    <scope>NUCLEOTIDE SEQUENCE [LARGE SCALE GENOMIC DNA]</scope>
    <source>
        <strain evidence="2 3">CBS 102.39</strain>
    </source>
</reference>
<dbReference type="PANTHER" id="PTHR33840:SF2">
    <property type="entry name" value="TLE1 PHOSPHOLIPASE DOMAIN-CONTAINING PROTEIN"/>
    <property type="match status" value="1"/>
</dbReference>
<keyword evidence="3" id="KW-1185">Reference proteome</keyword>
<name>A0A8H4QI90_9AGAR</name>
<dbReference type="Pfam" id="PF09994">
    <property type="entry name" value="T6SS_Tle1-like_cat"/>
    <property type="match status" value="1"/>
</dbReference>
<organism evidence="2 3">
    <name type="scientific">Agrocybe pediades</name>
    <dbReference type="NCBI Taxonomy" id="84607"/>
    <lineage>
        <taxon>Eukaryota</taxon>
        <taxon>Fungi</taxon>
        <taxon>Dikarya</taxon>
        <taxon>Basidiomycota</taxon>
        <taxon>Agaricomycotina</taxon>
        <taxon>Agaricomycetes</taxon>
        <taxon>Agaricomycetidae</taxon>
        <taxon>Agaricales</taxon>
        <taxon>Agaricineae</taxon>
        <taxon>Strophariaceae</taxon>
        <taxon>Agrocybe</taxon>
    </lineage>
</organism>
<sequence length="416" mass="48479">MGGYKFLMQNFNLDRIGDRISLFGKDVYFLCLRWRDAFLTNFALALQDFPEAHVGLLAKDNQEQIAFAYRMFSRGDWEGIIQCREFKKTFSIDVHIDFIGLWDTVGSIGFIRGDFKTLSTHVRCVRHALALDERRVRFEPTFFTLPTREELMMGLNWGEKAHTSKPKKKKGETTQTIEDKDYDPRKFDLEEVWFAGCHAGMKNLNDRSEIRLTMFHLSCNPDVGGGSVTNNTRNSLSRIPLRWMVRECFKAKTGILFYKDSFKNVGLDHAMLWPEVKARPPIAWDFSGAEPTPNSTYEWVYPDISDFVNEEDEDLADAQTLKKDMLSLENSRFWWILEFLPHRIRCPGTSDVVEDFWTRKLSINRKRGRFIPQQIQHGVKVHRTVKIRQQKLIERSGKKYEPKAILREGASVITVD</sequence>
<feature type="domain" description="T6SS Phospholipase effector Tle1-like catalytic" evidence="1">
    <location>
        <begin position="1"/>
        <end position="247"/>
    </location>
</feature>
<dbReference type="AlphaFoldDB" id="A0A8H4QI90"/>
<dbReference type="InterPro" id="IPR018712">
    <property type="entry name" value="Tle1-like_cat"/>
</dbReference>
<protein>
    <recommendedName>
        <fullName evidence="1">T6SS Phospholipase effector Tle1-like catalytic domain-containing protein</fullName>
    </recommendedName>
</protein>
<gene>
    <name evidence="2" type="ORF">D9613_004536</name>
</gene>
<evidence type="ECO:0000259" key="1">
    <source>
        <dbReference type="Pfam" id="PF09994"/>
    </source>
</evidence>
<comment type="caution">
    <text evidence="2">The sequence shown here is derived from an EMBL/GenBank/DDBJ whole genome shotgun (WGS) entry which is preliminary data.</text>
</comment>
<proteinExistence type="predicted"/>
<evidence type="ECO:0000313" key="2">
    <source>
        <dbReference type="EMBL" id="KAF4611584.1"/>
    </source>
</evidence>